<reference evidence="2" key="1">
    <citation type="submission" date="2016-10" db="EMBL/GenBank/DDBJ databases">
        <authorList>
            <person name="Varghese N."/>
            <person name="Submissions S."/>
        </authorList>
    </citation>
    <scope>NUCLEOTIDE SEQUENCE [LARGE SCALE GENOMIC DNA]</scope>
    <source>
        <strain evidence="2">DSM 21424</strain>
    </source>
</reference>
<name>A0A1G7H1E0_9RHOB</name>
<dbReference type="EMBL" id="FNAT01000005">
    <property type="protein sequence ID" value="SDE94246.1"/>
    <property type="molecule type" value="Genomic_DNA"/>
</dbReference>
<dbReference type="RefSeq" id="WP_090113372.1">
    <property type="nucleotide sequence ID" value="NZ_FNAT01000005.1"/>
</dbReference>
<proteinExistence type="predicted"/>
<evidence type="ECO:0000313" key="1">
    <source>
        <dbReference type="EMBL" id="SDE94246.1"/>
    </source>
</evidence>
<dbReference type="STRING" id="521013.SAMN04488567_3033"/>
<dbReference type="Proteomes" id="UP000198922">
    <property type="component" value="Unassembled WGS sequence"/>
</dbReference>
<dbReference type="AlphaFoldDB" id="A0A1G7H1E0"/>
<gene>
    <name evidence="1" type="ORF">SAMN04488567_3033</name>
</gene>
<keyword evidence="2" id="KW-1185">Reference proteome</keyword>
<sequence>MTATFPRPARPLGALRRIALLLAPRGRARTPLDDAVADEVQSLRHGADLVRLRDIRLNRHLARDMGLEAEPDSHRPVVGPGGRLF</sequence>
<evidence type="ECO:0000313" key="2">
    <source>
        <dbReference type="Proteomes" id="UP000198922"/>
    </source>
</evidence>
<accession>A0A1G7H1E0</accession>
<organism evidence="1 2">
    <name type="scientific">Limimaricola pyoseonensis</name>
    <dbReference type="NCBI Taxonomy" id="521013"/>
    <lineage>
        <taxon>Bacteria</taxon>
        <taxon>Pseudomonadati</taxon>
        <taxon>Pseudomonadota</taxon>
        <taxon>Alphaproteobacteria</taxon>
        <taxon>Rhodobacterales</taxon>
        <taxon>Paracoccaceae</taxon>
        <taxon>Limimaricola</taxon>
    </lineage>
</organism>
<protein>
    <submittedName>
        <fullName evidence="1">Uncharacterized protein</fullName>
    </submittedName>
</protein>